<gene>
    <name evidence="3" type="ORF">CRE_31639</name>
</gene>
<evidence type="ECO:0000313" key="3">
    <source>
        <dbReference type="EMBL" id="EFO94070.1"/>
    </source>
</evidence>
<dbReference type="Gene3D" id="3.10.105.10">
    <property type="entry name" value="Dipeptide-binding Protein, Domain 3"/>
    <property type="match status" value="1"/>
</dbReference>
<dbReference type="AlphaFoldDB" id="E3NU60"/>
<keyword evidence="1" id="KW-0732">Signal</keyword>
<dbReference type="InParanoid" id="E3NU60"/>
<feature type="domain" description="LysM" evidence="2">
    <location>
        <begin position="325"/>
        <end position="369"/>
    </location>
</feature>
<feature type="domain" description="LysM" evidence="2">
    <location>
        <begin position="106"/>
        <end position="150"/>
    </location>
</feature>
<sequence>ETVKQVLEPQATQAEKEEVVKEIKAIAPQGTEVLDPYDGKIKLTAIQTSQSVAEVQGKENTVGFSYPKGLADTTPANSEEAKLNQDKNFKKTETEVVVEPPRGKRSTYTVLAGDTLATIALKNGVNWRDIAKWNQVDPNGTLFVGATLYLYDAKPQIDTPVVSRKSTDSAPANYVVKPNDSLTSVANQFDLSVSQLANYNNLNTNSNLFVGQKLKLKDASDDKLSEINKAVVRADTSKPVAKIKTKAYAVKRGEYLKVIADRYALSVHELADLTPGLDTSGSLFVGQKINVPLNEVNEPEAKLDSKVIDQSKFKNVKAETNYKTENYKVQSGDSLSSIAVQSKLSLAELAELNKISTSKNLLVGQIIKIPAGTTTPETYTVQSGDSLIALANKYNLQVNQIADLNGLKSTSGLFVGQKLKLTGTPETSSKEKAQARNEAMPYANSNAPKGGYISTASIGTFDNLNSMNGKGSSTEGINYLFDSLMDSSLDEPGVLYPLLAEKVTYDPVKTKFVIFHLNPQARFSDGSPVTAEDVKFSFDTIQSKANLGFQMYLSDLAKTEVLSKYQVKMTFKSDHNADMPFILAKIAIYSKADWKNKDYSKVTLQPILGSGPYLIERIDSGRSISYKRNPNYWAKDLAINRGRYNFDRMKYVYYRSPEIAFEGFKSGQYRFYQEKNARNWVTEYNFPAVKQGLVKKYISKIETPALTQSLVFNTRKAPFNDLNFRQALTYAYDFEWINKALLYGQNIRLQSHFQNSELAATGKPSAKELAILTPYLKQLPALQRQGVLADWKYPVSDASGFNRQNLLIARSMLLKAGYRFHNGLLVDRQGRPIQIEFLIHQDGALRTLLPYIRNLKKLGIQANIRQVDLPQYTERMRRLDFQMTAIDMPQSLTPGAEQAQMWGSKAADEVGNYNYAGVKSPVVDQLIQQIIYAPNREQLVLRTRALDRVLRAGYYQILTYGNDKNWYAYWNMYQQPKVKPKLSLGLEYWWADADQAKKVEQYLKK</sequence>
<dbReference type="PROSITE" id="PS51782">
    <property type="entry name" value="LYSM"/>
    <property type="match status" value="5"/>
</dbReference>
<dbReference type="InterPro" id="IPR039424">
    <property type="entry name" value="SBP_5"/>
</dbReference>
<feature type="domain" description="LysM" evidence="2">
    <location>
        <begin position="377"/>
        <end position="421"/>
    </location>
</feature>
<feature type="domain" description="LysM" evidence="2">
    <location>
        <begin position="172"/>
        <end position="216"/>
    </location>
</feature>
<dbReference type="OrthoDB" id="10062171at2759"/>
<dbReference type="Proteomes" id="UP000008281">
    <property type="component" value="Unassembled WGS sequence"/>
</dbReference>
<dbReference type="SUPFAM" id="SSF53850">
    <property type="entry name" value="Periplasmic binding protein-like II"/>
    <property type="match status" value="1"/>
</dbReference>
<dbReference type="PANTHER" id="PTHR30290:SF64">
    <property type="entry name" value="ABC TRANSPORTER PERIPLASMIC BINDING PROTEIN"/>
    <property type="match status" value="1"/>
</dbReference>
<feature type="non-terminal residue" evidence="3">
    <location>
        <position position="1"/>
    </location>
</feature>
<dbReference type="Gene3D" id="3.40.190.10">
    <property type="entry name" value="Periplasmic binding protein-like II"/>
    <property type="match status" value="1"/>
</dbReference>
<evidence type="ECO:0000313" key="4">
    <source>
        <dbReference type="Proteomes" id="UP000008281"/>
    </source>
</evidence>
<reference evidence="3" key="1">
    <citation type="submission" date="2007-07" db="EMBL/GenBank/DDBJ databases">
        <title>PCAP assembly of the Caenorhabditis remanei genome.</title>
        <authorList>
            <consortium name="The Caenorhabditis remanei Sequencing Consortium"/>
            <person name="Wilson R.K."/>
        </authorList>
    </citation>
    <scope>NUCLEOTIDE SEQUENCE [LARGE SCALE GENOMIC DNA]</scope>
    <source>
        <strain evidence="3">PB4641</strain>
    </source>
</reference>
<protein>
    <recommendedName>
        <fullName evidence="2">LysM domain-containing protein</fullName>
    </recommendedName>
</protein>
<evidence type="ECO:0000256" key="1">
    <source>
        <dbReference type="ARBA" id="ARBA00022729"/>
    </source>
</evidence>
<dbReference type="InterPro" id="IPR000914">
    <property type="entry name" value="SBP_5_dom"/>
</dbReference>
<proteinExistence type="predicted"/>
<dbReference type="SUPFAM" id="SSF54106">
    <property type="entry name" value="LysM domain"/>
    <property type="match status" value="5"/>
</dbReference>
<feature type="domain" description="LysM" evidence="2">
    <location>
        <begin position="246"/>
        <end position="291"/>
    </location>
</feature>
<dbReference type="InterPro" id="IPR018392">
    <property type="entry name" value="LysM"/>
</dbReference>
<keyword evidence="4" id="KW-1185">Reference proteome</keyword>
<dbReference type="EMBL" id="DS270429">
    <property type="protein sequence ID" value="EFO94070.1"/>
    <property type="molecule type" value="Genomic_DNA"/>
</dbReference>
<dbReference type="CDD" id="cd08497">
    <property type="entry name" value="MbnE-like"/>
    <property type="match status" value="1"/>
</dbReference>
<dbReference type="eggNOG" id="ENOG502RUHS">
    <property type="taxonomic scope" value="Eukaryota"/>
</dbReference>
<organism evidence="4">
    <name type="scientific">Caenorhabditis remanei</name>
    <name type="common">Caenorhabditis vulgaris</name>
    <dbReference type="NCBI Taxonomy" id="31234"/>
    <lineage>
        <taxon>Eukaryota</taxon>
        <taxon>Metazoa</taxon>
        <taxon>Ecdysozoa</taxon>
        <taxon>Nematoda</taxon>
        <taxon>Chromadorea</taxon>
        <taxon>Rhabditida</taxon>
        <taxon>Rhabditina</taxon>
        <taxon>Rhabditomorpha</taxon>
        <taxon>Rhabditoidea</taxon>
        <taxon>Rhabditidae</taxon>
        <taxon>Peloderinae</taxon>
        <taxon>Caenorhabditis</taxon>
    </lineage>
</organism>
<dbReference type="GO" id="GO:0042884">
    <property type="term" value="P:microcin transport"/>
    <property type="evidence" value="ECO:0007669"/>
    <property type="project" value="TreeGrafter"/>
</dbReference>
<name>E3NU60_CAERE</name>
<dbReference type="InterPro" id="IPR036779">
    <property type="entry name" value="LysM_dom_sf"/>
</dbReference>
<accession>E3NU60</accession>
<dbReference type="GO" id="GO:0015833">
    <property type="term" value="P:peptide transport"/>
    <property type="evidence" value="ECO:0007669"/>
    <property type="project" value="TreeGrafter"/>
</dbReference>
<dbReference type="Gene3D" id="3.10.350.10">
    <property type="entry name" value="LysM domain"/>
    <property type="match status" value="5"/>
</dbReference>
<evidence type="ECO:0000259" key="2">
    <source>
        <dbReference type="PROSITE" id="PS51782"/>
    </source>
</evidence>
<dbReference type="Pfam" id="PF01476">
    <property type="entry name" value="LysM"/>
    <property type="match status" value="5"/>
</dbReference>
<dbReference type="PANTHER" id="PTHR30290">
    <property type="entry name" value="PERIPLASMIC BINDING COMPONENT OF ABC TRANSPORTER"/>
    <property type="match status" value="1"/>
</dbReference>
<dbReference type="GO" id="GO:1904680">
    <property type="term" value="F:peptide transmembrane transporter activity"/>
    <property type="evidence" value="ECO:0007669"/>
    <property type="project" value="TreeGrafter"/>
</dbReference>
<dbReference type="Pfam" id="PF00496">
    <property type="entry name" value="SBP_bac_5"/>
    <property type="match status" value="1"/>
</dbReference>
<dbReference type="SMART" id="SM00257">
    <property type="entry name" value="LysM"/>
    <property type="match status" value="5"/>
</dbReference>
<dbReference type="CDD" id="cd00118">
    <property type="entry name" value="LysM"/>
    <property type="match status" value="4"/>
</dbReference>
<dbReference type="HOGENOM" id="CLU_298912_0_0_1"/>